<dbReference type="PRINTS" id="PR00068">
    <property type="entry name" value="CUZNDISMTASE"/>
</dbReference>
<keyword evidence="2" id="KW-0560">Oxidoreductase</keyword>
<evidence type="ECO:0000313" key="5">
    <source>
        <dbReference type="EMBL" id="QJR15570.1"/>
    </source>
</evidence>
<evidence type="ECO:0000256" key="1">
    <source>
        <dbReference type="ARBA" id="ARBA00010457"/>
    </source>
</evidence>
<evidence type="ECO:0000256" key="2">
    <source>
        <dbReference type="RuleBase" id="RU000393"/>
    </source>
</evidence>
<gene>
    <name evidence="5" type="primary">yojM</name>
    <name evidence="5" type="ORF">DSM104440_02392</name>
</gene>
<dbReference type="InParanoid" id="A0A6M4H7N1"/>
<comment type="function">
    <text evidence="2">Destroys radicals which are normally produced within the cells and which are toxic to biological systems.</text>
</comment>
<dbReference type="SUPFAM" id="SSF49329">
    <property type="entry name" value="Cu,Zn superoxide dismutase-like"/>
    <property type="match status" value="1"/>
</dbReference>
<dbReference type="AlphaFoldDB" id="A0A6M4H7N1"/>
<dbReference type="InterPro" id="IPR036423">
    <property type="entry name" value="SOD-like_Cu/Zn_dom_sf"/>
</dbReference>
<evidence type="ECO:0000259" key="4">
    <source>
        <dbReference type="Pfam" id="PF00080"/>
    </source>
</evidence>
<dbReference type="InterPro" id="IPR024134">
    <property type="entry name" value="SOD_Cu/Zn_/chaperone"/>
</dbReference>
<dbReference type="InterPro" id="IPR018152">
    <property type="entry name" value="SOD_Cu/Zn_BS"/>
</dbReference>
<dbReference type="Gene3D" id="2.60.40.200">
    <property type="entry name" value="Superoxide dismutase, copper/zinc binding domain"/>
    <property type="match status" value="1"/>
</dbReference>
<dbReference type="Proteomes" id="UP000503096">
    <property type="component" value="Chromosome"/>
</dbReference>
<dbReference type="CDD" id="cd00305">
    <property type="entry name" value="Cu-Zn_Superoxide_Dismutase"/>
    <property type="match status" value="1"/>
</dbReference>
<feature type="domain" description="Superoxide dismutase copper/zinc binding" evidence="4">
    <location>
        <begin position="44"/>
        <end position="171"/>
    </location>
</feature>
<organism evidence="5 6">
    <name type="scientific">Usitatibacter palustris</name>
    <dbReference type="NCBI Taxonomy" id="2732487"/>
    <lineage>
        <taxon>Bacteria</taxon>
        <taxon>Pseudomonadati</taxon>
        <taxon>Pseudomonadota</taxon>
        <taxon>Betaproteobacteria</taxon>
        <taxon>Nitrosomonadales</taxon>
        <taxon>Usitatibacteraceae</taxon>
        <taxon>Usitatibacter</taxon>
    </lineage>
</organism>
<dbReference type="FunCoup" id="A0A6M4H7N1">
    <property type="interactions" value="76"/>
</dbReference>
<keyword evidence="6" id="KW-1185">Reference proteome</keyword>
<comment type="cofactor">
    <cofactor evidence="2">
        <name>Cu cation</name>
        <dbReference type="ChEBI" id="CHEBI:23378"/>
    </cofactor>
    <text evidence="2">Binds 1 copper ion per subunit.</text>
</comment>
<dbReference type="KEGG" id="upl:DSM104440_02392"/>
<keyword evidence="3" id="KW-0732">Signal</keyword>
<dbReference type="GO" id="GO:0004784">
    <property type="term" value="F:superoxide dismutase activity"/>
    <property type="evidence" value="ECO:0007669"/>
    <property type="project" value="UniProtKB-EC"/>
</dbReference>
<accession>A0A6M4H7N1</accession>
<dbReference type="InterPro" id="IPR001424">
    <property type="entry name" value="SOD_Cu_Zn_dom"/>
</dbReference>
<dbReference type="GO" id="GO:0005507">
    <property type="term" value="F:copper ion binding"/>
    <property type="evidence" value="ECO:0007669"/>
    <property type="project" value="InterPro"/>
</dbReference>
<comment type="similarity">
    <text evidence="1 2">Belongs to the Cu-Zn superoxide dismutase family.</text>
</comment>
<comment type="catalytic activity">
    <reaction evidence="2">
        <text>2 superoxide + 2 H(+) = H2O2 + O2</text>
        <dbReference type="Rhea" id="RHEA:20696"/>
        <dbReference type="ChEBI" id="CHEBI:15378"/>
        <dbReference type="ChEBI" id="CHEBI:15379"/>
        <dbReference type="ChEBI" id="CHEBI:16240"/>
        <dbReference type="ChEBI" id="CHEBI:18421"/>
        <dbReference type="EC" id="1.15.1.1"/>
    </reaction>
</comment>
<evidence type="ECO:0000313" key="6">
    <source>
        <dbReference type="Proteomes" id="UP000503096"/>
    </source>
</evidence>
<dbReference type="RefSeq" id="WP_171162956.1">
    <property type="nucleotide sequence ID" value="NZ_CP053073.1"/>
</dbReference>
<dbReference type="PROSITE" id="PS00332">
    <property type="entry name" value="SOD_CU_ZN_2"/>
    <property type="match status" value="1"/>
</dbReference>
<proteinExistence type="inferred from homology"/>
<name>A0A6M4H7N1_9PROT</name>
<dbReference type="PROSITE" id="PS00087">
    <property type="entry name" value="SOD_CU_ZN_1"/>
    <property type="match status" value="1"/>
</dbReference>
<keyword evidence="2" id="KW-0862">Zinc</keyword>
<dbReference type="PANTHER" id="PTHR10003">
    <property type="entry name" value="SUPEROXIDE DISMUTASE CU-ZN -RELATED"/>
    <property type="match status" value="1"/>
</dbReference>
<dbReference type="EC" id="1.15.1.1" evidence="2"/>
<keyword evidence="2" id="KW-0479">Metal-binding</keyword>
<dbReference type="Pfam" id="PF00080">
    <property type="entry name" value="Sod_Cu"/>
    <property type="match status" value="1"/>
</dbReference>
<keyword evidence="2" id="KW-0186">Copper</keyword>
<comment type="cofactor">
    <cofactor evidence="2">
        <name>Zn(2+)</name>
        <dbReference type="ChEBI" id="CHEBI:29105"/>
    </cofactor>
    <text evidence="2">Binds 1 zinc ion per subunit.</text>
</comment>
<evidence type="ECO:0000256" key="3">
    <source>
        <dbReference type="SAM" id="SignalP"/>
    </source>
</evidence>
<dbReference type="EMBL" id="CP053073">
    <property type="protein sequence ID" value="QJR15570.1"/>
    <property type="molecule type" value="Genomic_DNA"/>
</dbReference>
<sequence>MIRLTFGLFAATALVAGCAHMSQPEPDGPMATANLKATKGNSANGYVVFQQKGDKVLVSGTVSGLKANAEHGFHVHEKGDCSAPDGMSTGGHFNPGGKPHGHAGERHVGDMANLKADEHGNATVSYTSDLMKVGSGENDIVGRGLIVHANPDDYKTQPTGNAGGRIACAVITKAP</sequence>
<feature type="chain" id="PRO_5026890672" description="Superoxide dismutase [Cu-Zn]" evidence="3">
    <location>
        <begin position="22"/>
        <end position="175"/>
    </location>
</feature>
<dbReference type="PROSITE" id="PS51257">
    <property type="entry name" value="PROKAR_LIPOPROTEIN"/>
    <property type="match status" value="1"/>
</dbReference>
<feature type="signal peptide" evidence="3">
    <location>
        <begin position="1"/>
        <end position="21"/>
    </location>
</feature>
<reference evidence="5 6" key="1">
    <citation type="submission" date="2020-04" db="EMBL/GenBank/DDBJ databases">
        <title>Usitatibacter rugosus gen. nov., sp. nov. and Usitatibacter palustris sp. nov., novel members of Usitatibacteraceae fam. nov. within the order Nitrosomonadales isolated from soil.</title>
        <authorList>
            <person name="Huber K.J."/>
            <person name="Neumann-Schaal M."/>
            <person name="Geppert A."/>
            <person name="Luckner M."/>
            <person name="Wanner G."/>
            <person name="Overmann J."/>
        </authorList>
    </citation>
    <scope>NUCLEOTIDE SEQUENCE [LARGE SCALE GENOMIC DNA]</scope>
    <source>
        <strain evidence="5 6">Swamp67</strain>
    </source>
</reference>
<protein>
    <recommendedName>
        <fullName evidence="2">Superoxide dismutase [Cu-Zn]</fullName>
        <ecNumber evidence="2">1.15.1.1</ecNumber>
    </recommendedName>
</protein>